<dbReference type="PANTHER" id="PTHR46430:SF1">
    <property type="entry name" value="CHITIN SYNTHASE REGULATOR SKT5-RELATED"/>
    <property type="match status" value="1"/>
</dbReference>
<evidence type="ECO:0000256" key="2">
    <source>
        <dbReference type="SAM" id="MobiDB-lite"/>
    </source>
</evidence>
<feature type="compositionally biased region" description="Low complexity" evidence="2">
    <location>
        <begin position="373"/>
        <end position="396"/>
    </location>
</feature>
<feature type="region of interest" description="Disordered" evidence="2">
    <location>
        <begin position="1"/>
        <end position="116"/>
    </location>
</feature>
<feature type="compositionally biased region" description="Basic and acidic residues" evidence="2">
    <location>
        <begin position="469"/>
        <end position="480"/>
    </location>
</feature>
<feature type="compositionally biased region" description="Low complexity" evidence="2">
    <location>
        <begin position="404"/>
        <end position="422"/>
    </location>
</feature>
<feature type="region of interest" description="Disordered" evidence="2">
    <location>
        <begin position="877"/>
        <end position="916"/>
    </location>
</feature>
<dbReference type="STRING" id="1806994.A0A507BXH9"/>
<feature type="region of interest" description="Disordered" evidence="2">
    <location>
        <begin position="442"/>
        <end position="485"/>
    </location>
</feature>
<feature type="region of interest" description="Disordered" evidence="2">
    <location>
        <begin position="170"/>
        <end position="195"/>
    </location>
</feature>
<feature type="compositionally biased region" description="Low complexity" evidence="2">
    <location>
        <begin position="184"/>
        <end position="195"/>
    </location>
</feature>
<dbReference type="EMBL" id="QEAO01000039">
    <property type="protein sequence ID" value="TPX31801.1"/>
    <property type="molecule type" value="Genomic_DNA"/>
</dbReference>
<organism evidence="3 4">
    <name type="scientific">Synchytrium microbalum</name>
    <dbReference type="NCBI Taxonomy" id="1806994"/>
    <lineage>
        <taxon>Eukaryota</taxon>
        <taxon>Fungi</taxon>
        <taxon>Fungi incertae sedis</taxon>
        <taxon>Chytridiomycota</taxon>
        <taxon>Chytridiomycota incertae sedis</taxon>
        <taxon>Chytridiomycetes</taxon>
        <taxon>Synchytriales</taxon>
        <taxon>Synchytriaceae</taxon>
        <taxon>Synchytrium</taxon>
    </lineage>
</organism>
<dbReference type="SMART" id="SM00671">
    <property type="entry name" value="SEL1"/>
    <property type="match status" value="7"/>
</dbReference>
<dbReference type="SUPFAM" id="SSF81901">
    <property type="entry name" value="HCP-like"/>
    <property type="match status" value="2"/>
</dbReference>
<name>A0A507BXH9_9FUNG</name>
<dbReference type="Proteomes" id="UP000319731">
    <property type="component" value="Unassembled WGS sequence"/>
</dbReference>
<dbReference type="PANTHER" id="PTHR46430">
    <property type="entry name" value="PROTEIN SKT5-RELATED"/>
    <property type="match status" value="1"/>
</dbReference>
<feature type="region of interest" description="Disordered" evidence="2">
    <location>
        <begin position="363"/>
        <end position="425"/>
    </location>
</feature>
<gene>
    <name evidence="3" type="ORF">SmJEL517_g04962</name>
</gene>
<dbReference type="Pfam" id="PF08238">
    <property type="entry name" value="Sel1"/>
    <property type="match status" value="7"/>
</dbReference>
<evidence type="ECO:0000313" key="3">
    <source>
        <dbReference type="EMBL" id="TPX31801.1"/>
    </source>
</evidence>
<dbReference type="AlphaFoldDB" id="A0A507BXH9"/>
<dbReference type="GeneID" id="42006187"/>
<dbReference type="InterPro" id="IPR051726">
    <property type="entry name" value="Chitin_Synth_Reg"/>
</dbReference>
<dbReference type="InterPro" id="IPR011990">
    <property type="entry name" value="TPR-like_helical_dom_sf"/>
</dbReference>
<dbReference type="RefSeq" id="XP_031023144.1">
    <property type="nucleotide sequence ID" value="XM_031170890.1"/>
</dbReference>
<evidence type="ECO:0000256" key="1">
    <source>
        <dbReference type="ARBA" id="ARBA00022737"/>
    </source>
</evidence>
<evidence type="ECO:0000313" key="4">
    <source>
        <dbReference type="Proteomes" id="UP000319731"/>
    </source>
</evidence>
<dbReference type="OrthoDB" id="272077at2759"/>
<keyword evidence="4" id="KW-1185">Reference proteome</keyword>
<dbReference type="InterPro" id="IPR006597">
    <property type="entry name" value="Sel1-like"/>
</dbReference>
<feature type="compositionally biased region" description="Low complexity" evidence="2">
    <location>
        <begin position="451"/>
        <end position="466"/>
    </location>
</feature>
<reference evidence="3 4" key="1">
    <citation type="journal article" date="2019" name="Sci. Rep.">
        <title>Comparative genomics of chytrid fungi reveal insights into the obligate biotrophic and pathogenic lifestyle of Synchytrium endobioticum.</title>
        <authorList>
            <person name="van de Vossenberg B.T.L.H."/>
            <person name="Warris S."/>
            <person name="Nguyen H.D.T."/>
            <person name="van Gent-Pelzer M.P.E."/>
            <person name="Joly D.L."/>
            <person name="van de Geest H.C."/>
            <person name="Bonants P.J.M."/>
            <person name="Smith D.S."/>
            <person name="Levesque C.A."/>
            <person name="van der Lee T.A.J."/>
        </authorList>
    </citation>
    <scope>NUCLEOTIDE SEQUENCE [LARGE SCALE GENOMIC DNA]</scope>
    <source>
        <strain evidence="3 4">JEL517</strain>
    </source>
</reference>
<keyword evidence="1" id="KW-0677">Repeat</keyword>
<dbReference type="Gene3D" id="1.25.40.10">
    <property type="entry name" value="Tetratricopeptide repeat domain"/>
    <property type="match status" value="2"/>
</dbReference>
<accession>A0A507BXH9</accession>
<feature type="compositionally biased region" description="Low complexity" evidence="2">
    <location>
        <begin position="930"/>
        <end position="946"/>
    </location>
</feature>
<feature type="compositionally biased region" description="Polar residues" evidence="2">
    <location>
        <begin position="13"/>
        <end position="31"/>
    </location>
</feature>
<sequence length="980" mass="102752">MQNNAGETVVAVASSTGSNLQISTAPPTITGSMAAVREWLKTTPSPGSSNDEEETPTTTDVAAEQEATARALPGSWPTRPIPSPSISMSNHSPRELASSPPIARLPADTPSGHSDSIDIVARDTTTPTTSTVISGSPGTPTSTETILRRKASYRDAADLIAHAGTGDSTIIRTPSVSKPVTATRQPSQKSASSAAKRQSSIVAAVGETIDDASIADISAAGEAKQPKAPIERANRDLPTLPANIESPPDAAALAASLASKVNLARRLSASQPERSASLLAAAADQDSSGVAVGIAAQQTSTTVSPLTALRPEAVNLFSALGPPPRRSSAVASININNNVVSINNIPDGSLHLTQAAAVMEKLDSNDTQKQIPSTIASSSSNSNNDNIITAASSSSTLIPPEMVPTPSSSSSNSSAPASPATTVKVANLKPSTSNISSSISDYNAVAPTSPPGALSNPPSPNLSSSARGSGERLRGRDVKSPHRQSIISDVDSVSGMESLIGDLAASVSVSDSEEGALSELDPSDAYSLSSATLGTPSLPERMDLMKARARKAKTKESQFEGAKFIVENVQNLPKIDQKAYCEVAVKTLKKLSQQQMAEAQYALANLYVSGIPGFEERHEPNYEKAVSLYASAAKQNHAEALFHLGLCCENGVGTRQSYARAVTYYRKAASSNHPGAMFRLGMSMLRGELGQARNYRDGVKWLKLSAKYATAKYPQALYELALLHDRGVAHVVFRDHDYVIELLTKAADLGHAPSQFKLGETYEYGHFGVRVDPGASVYFYSLAAAQGHLEAMFELGGWYLTGANDSETGFHLDQSYSESMRWVAQAASQGLPRALFAMGYFYENGIGVEPDTAQAWVWYERAAQSGDPKAVKKMIERPSVTRPSVTSPPTTTTSSLSPLPSERNKSGGGSSSGIGLLRRSSINVSNNTLVATTNSNNNSSNTGATSPPQATSPALNKSGVKMADLRGIGLEGGRRASRCS</sequence>
<comment type="caution">
    <text evidence="3">The sequence shown here is derived from an EMBL/GenBank/DDBJ whole genome shotgun (WGS) entry which is preliminary data.</text>
</comment>
<protein>
    <submittedName>
        <fullName evidence="3">Uncharacterized protein</fullName>
    </submittedName>
</protein>
<feature type="compositionally biased region" description="Polar residues" evidence="2">
    <location>
        <begin position="170"/>
        <end position="183"/>
    </location>
</feature>
<feature type="region of interest" description="Disordered" evidence="2">
    <location>
        <begin position="930"/>
        <end position="959"/>
    </location>
</feature>
<proteinExistence type="predicted"/>
<feature type="compositionally biased region" description="Low complexity" evidence="2">
    <location>
        <begin position="877"/>
        <end position="901"/>
    </location>
</feature>